<organism evidence="2 3">
    <name type="scientific">Streptomyces kaempferi</name>
    <dbReference type="NCBI Taxonomy" id="333725"/>
    <lineage>
        <taxon>Bacteria</taxon>
        <taxon>Bacillati</taxon>
        <taxon>Actinomycetota</taxon>
        <taxon>Actinomycetes</taxon>
        <taxon>Kitasatosporales</taxon>
        <taxon>Streptomycetaceae</taxon>
        <taxon>Streptomyces</taxon>
    </lineage>
</organism>
<comment type="caution">
    <text evidence="2">The sequence shown here is derived from an EMBL/GenBank/DDBJ whole genome shotgun (WGS) entry which is preliminary data.</text>
</comment>
<dbReference type="EMBL" id="JBHTMM010000008">
    <property type="protein sequence ID" value="MFD1306004.1"/>
    <property type="molecule type" value="Genomic_DNA"/>
</dbReference>
<keyword evidence="1" id="KW-0812">Transmembrane</keyword>
<evidence type="ECO:0000313" key="2">
    <source>
        <dbReference type="EMBL" id="MFD1306004.1"/>
    </source>
</evidence>
<feature type="transmembrane region" description="Helical" evidence="1">
    <location>
        <begin position="112"/>
        <end position="135"/>
    </location>
</feature>
<keyword evidence="3" id="KW-1185">Reference proteome</keyword>
<protein>
    <submittedName>
        <fullName evidence="2">Uncharacterized protein</fullName>
    </submittedName>
</protein>
<proteinExistence type="predicted"/>
<sequence length="149" mass="16488">MNTRIRYGGLGLLAVTGMYTGVWAYFSPKGWYAHFPGFGLSRLPQLGPYNEHLAKDTGAMFLALAVLTAVTLRQARDDRLVRTTGAVWLVFGVLHFGYHVQHLDMYGTRDQVLNVVTLSALLLASALLVLPVAPVRRDGPRPVRRDGPR</sequence>
<feature type="transmembrane region" description="Helical" evidence="1">
    <location>
        <begin position="57"/>
        <end position="73"/>
    </location>
</feature>
<name>A0ABW3XBS4_9ACTN</name>
<dbReference type="Proteomes" id="UP001597058">
    <property type="component" value="Unassembled WGS sequence"/>
</dbReference>
<reference evidence="3" key="1">
    <citation type="journal article" date="2019" name="Int. J. Syst. Evol. Microbiol.">
        <title>The Global Catalogue of Microorganisms (GCM) 10K type strain sequencing project: providing services to taxonomists for standard genome sequencing and annotation.</title>
        <authorList>
            <consortium name="The Broad Institute Genomics Platform"/>
            <consortium name="The Broad Institute Genome Sequencing Center for Infectious Disease"/>
            <person name="Wu L."/>
            <person name="Ma J."/>
        </authorList>
    </citation>
    <scope>NUCLEOTIDE SEQUENCE [LARGE SCALE GENOMIC DNA]</scope>
    <source>
        <strain evidence="3">CGMCC 4.7020</strain>
    </source>
</reference>
<keyword evidence="1" id="KW-0472">Membrane</keyword>
<feature type="transmembrane region" description="Helical" evidence="1">
    <location>
        <begin position="80"/>
        <end position="100"/>
    </location>
</feature>
<dbReference type="RefSeq" id="WP_329527518.1">
    <property type="nucleotide sequence ID" value="NZ_JBHSKH010000056.1"/>
</dbReference>
<gene>
    <name evidence="2" type="ORF">ACFQ5X_09110</name>
</gene>
<keyword evidence="1" id="KW-1133">Transmembrane helix</keyword>
<accession>A0ABW3XBS4</accession>
<evidence type="ECO:0000313" key="3">
    <source>
        <dbReference type="Proteomes" id="UP001597058"/>
    </source>
</evidence>
<evidence type="ECO:0000256" key="1">
    <source>
        <dbReference type="SAM" id="Phobius"/>
    </source>
</evidence>
<feature type="transmembrane region" description="Helical" evidence="1">
    <location>
        <begin position="7"/>
        <end position="26"/>
    </location>
</feature>